<dbReference type="GO" id="GO:0008413">
    <property type="term" value="F:8-oxo-7,8-dihydroguanosine triphosphate pyrophosphatase activity"/>
    <property type="evidence" value="ECO:0007669"/>
    <property type="project" value="TreeGrafter"/>
</dbReference>
<evidence type="ECO:0000313" key="14">
    <source>
        <dbReference type="EMBL" id="SKA88824.1"/>
    </source>
</evidence>
<dbReference type="InterPro" id="IPR020476">
    <property type="entry name" value="Nudix_hydrolase"/>
</dbReference>
<evidence type="ECO:0000256" key="3">
    <source>
        <dbReference type="ARBA" id="ARBA00022457"/>
    </source>
</evidence>
<keyword evidence="3" id="KW-0515">Mutator protein</keyword>
<feature type="domain" description="Nudix hydrolase" evidence="13">
    <location>
        <begin position="5"/>
        <end position="130"/>
    </location>
</feature>
<keyword evidence="7 12" id="KW-0378">Hydrolase</keyword>
<dbReference type="PANTHER" id="PTHR47707:SF1">
    <property type="entry name" value="NUDIX HYDROLASE FAMILY PROTEIN"/>
    <property type="match status" value="1"/>
</dbReference>
<name>A0A1T4XH19_9CLOT</name>
<dbReference type="PANTHER" id="PTHR47707">
    <property type="entry name" value="8-OXO-DGTP DIPHOSPHATASE"/>
    <property type="match status" value="1"/>
</dbReference>
<evidence type="ECO:0000256" key="2">
    <source>
        <dbReference type="ARBA" id="ARBA00005582"/>
    </source>
</evidence>
<dbReference type="Pfam" id="PF00293">
    <property type="entry name" value="NUDIX"/>
    <property type="match status" value="1"/>
</dbReference>
<sequence length="132" mass="15245">MEKEQKIIKVACAIIENEGKILAAQRSERMILPLKWEFPGGKVNEGEEAEECIVREIKEELDINIGIKKKLNSYIHDYDNISIELIPFVCYIISGQIKLKEHKDIIWDYAKNLLNIDWAAADVNALNEYINL</sequence>
<evidence type="ECO:0000256" key="12">
    <source>
        <dbReference type="RuleBase" id="RU003476"/>
    </source>
</evidence>
<dbReference type="GO" id="GO:0044715">
    <property type="term" value="F:8-oxo-dGDP phosphatase activity"/>
    <property type="evidence" value="ECO:0007669"/>
    <property type="project" value="TreeGrafter"/>
</dbReference>
<keyword evidence="5" id="KW-0479">Metal-binding</keyword>
<evidence type="ECO:0000259" key="13">
    <source>
        <dbReference type="PROSITE" id="PS51462"/>
    </source>
</evidence>
<evidence type="ECO:0000256" key="1">
    <source>
        <dbReference type="ARBA" id="ARBA00001946"/>
    </source>
</evidence>
<dbReference type="Gene3D" id="3.90.79.10">
    <property type="entry name" value="Nucleoside Triphosphate Pyrophosphohydrolase"/>
    <property type="match status" value="1"/>
</dbReference>
<evidence type="ECO:0000256" key="10">
    <source>
        <dbReference type="ARBA" id="ARBA00035861"/>
    </source>
</evidence>
<proteinExistence type="inferred from homology"/>
<dbReference type="RefSeq" id="WP_207651456.1">
    <property type="nucleotide sequence ID" value="NZ_FUYH01000009.1"/>
</dbReference>
<evidence type="ECO:0000256" key="8">
    <source>
        <dbReference type="ARBA" id="ARBA00022842"/>
    </source>
</evidence>
<evidence type="ECO:0000313" key="15">
    <source>
        <dbReference type="Proteomes" id="UP000190105"/>
    </source>
</evidence>
<evidence type="ECO:0000256" key="11">
    <source>
        <dbReference type="ARBA" id="ARBA00038905"/>
    </source>
</evidence>
<protein>
    <recommendedName>
        <fullName evidence="11">8-oxo-dGTP diphosphatase</fullName>
        <ecNumber evidence="11">3.6.1.55</ecNumber>
    </recommendedName>
</protein>
<dbReference type="PROSITE" id="PS51462">
    <property type="entry name" value="NUDIX"/>
    <property type="match status" value="1"/>
</dbReference>
<dbReference type="InterPro" id="IPR000086">
    <property type="entry name" value="NUDIX_hydrolase_dom"/>
</dbReference>
<dbReference type="AlphaFoldDB" id="A0A1T4XH19"/>
<dbReference type="STRING" id="1147123.SAMN05443428_10940"/>
<dbReference type="Proteomes" id="UP000190105">
    <property type="component" value="Unassembled WGS sequence"/>
</dbReference>
<keyword evidence="9" id="KW-0234">DNA repair</keyword>
<dbReference type="InterPro" id="IPR020084">
    <property type="entry name" value="NUDIX_hydrolase_CS"/>
</dbReference>
<dbReference type="GO" id="GO:0006281">
    <property type="term" value="P:DNA repair"/>
    <property type="evidence" value="ECO:0007669"/>
    <property type="project" value="UniProtKB-KW"/>
</dbReference>
<dbReference type="GO" id="GO:0006260">
    <property type="term" value="P:DNA replication"/>
    <property type="evidence" value="ECO:0007669"/>
    <property type="project" value="UniProtKB-KW"/>
</dbReference>
<dbReference type="GO" id="GO:0044716">
    <property type="term" value="F:8-oxo-GDP phosphatase activity"/>
    <property type="evidence" value="ECO:0007669"/>
    <property type="project" value="TreeGrafter"/>
</dbReference>
<dbReference type="GO" id="GO:0035539">
    <property type="term" value="F:8-oxo-7,8-dihydrodeoxyguanosine triphosphate pyrophosphatase activity"/>
    <property type="evidence" value="ECO:0007669"/>
    <property type="project" value="UniProtKB-EC"/>
</dbReference>
<evidence type="ECO:0000256" key="4">
    <source>
        <dbReference type="ARBA" id="ARBA00022705"/>
    </source>
</evidence>
<dbReference type="GO" id="GO:0046872">
    <property type="term" value="F:metal ion binding"/>
    <property type="evidence" value="ECO:0007669"/>
    <property type="project" value="UniProtKB-KW"/>
</dbReference>
<keyword evidence="8" id="KW-0460">Magnesium</keyword>
<keyword evidence="4" id="KW-0235">DNA replication</keyword>
<comment type="cofactor">
    <cofactor evidence="1">
        <name>Mg(2+)</name>
        <dbReference type="ChEBI" id="CHEBI:18420"/>
    </cofactor>
</comment>
<accession>A0A1T4XH19</accession>
<dbReference type="PROSITE" id="PS00893">
    <property type="entry name" value="NUDIX_BOX"/>
    <property type="match status" value="1"/>
</dbReference>
<dbReference type="CDD" id="cd03425">
    <property type="entry name" value="NUDIX_MutT_NudA_like"/>
    <property type="match status" value="1"/>
</dbReference>
<evidence type="ECO:0000256" key="5">
    <source>
        <dbReference type="ARBA" id="ARBA00022723"/>
    </source>
</evidence>
<dbReference type="EC" id="3.6.1.55" evidence="11"/>
<organism evidence="14 15">
    <name type="scientific">Caloramator quimbayensis</name>
    <dbReference type="NCBI Taxonomy" id="1147123"/>
    <lineage>
        <taxon>Bacteria</taxon>
        <taxon>Bacillati</taxon>
        <taxon>Bacillota</taxon>
        <taxon>Clostridia</taxon>
        <taxon>Eubacteriales</taxon>
        <taxon>Clostridiaceae</taxon>
        <taxon>Caloramator</taxon>
    </lineage>
</organism>
<dbReference type="SUPFAM" id="SSF55811">
    <property type="entry name" value="Nudix"/>
    <property type="match status" value="1"/>
</dbReference>
<evidence type="ECO:0000256" key="6">
    <source>
        <dbReference type="ARBA" id="ARBA00022763"/>
    </source>
</evidence>
<comment type="catalytic activity">
    <reaction evidence="10">
        <text>8-oxo-dGTP + H2O = 8-oxo-dGMP + diphosphate + H(+)</text>
        <dbReference type="Rhea" id="RHEA:31575"/>
        <dbReference type="ChEBI" id="CHEBI:15377"/>
        <dbReference type="ChEBI" id="CHEBI:15378"/>
        <dbReference type="ChEBI" id="CHEBI:33019"/>
        <dbReference type="ChEBI" id="CHEBI:63224"/>
        <dbReference type="ChEBI" id="CHEBI:77896"/>
        <dbReference type="EC" id="3.6.1.55"/>
    </reaction>
</comment>
<comment type="similarity">
    <text evidence="2 12">Belongs to the Nudix hydrolase family.</text>
</comment>
<dbReference type="InterPro" id="IPR047127">
    <property type="entry name" value="MutT-like"/>
</dbReference>
<dbReference type="EMBL" id="FUYH01000009">
    <property type="protein sequence ID" value="SKA88824.1"/>
    <property type="molecule type" value="Genomic_DNA"/>
</dbReference>
<dbReference type="PRINTS" id="PR00502">
    <property type="entry name" value="NUDIXFAMILY"/>
</dbReference>
<evidence type="ECO:0000256" key="9">
    <source>
        <dbReference type="ARBA" id="ARBA00023204"/>
    </source>
</evidence>
<keyword evidence="15" id="KW-1185">Reference proteome</keyword>
<gene>
    <name evidence="14" type="ORF">SAMN05443428_10940</name>
</gene>
<dbReference type="InterPro" id="IPR015797">
    <property type="entry name" value="NUDIX_hydrolase-like_dom_sf"/>
</dbReference>
<evidence type="ECO:0000256" key="7">
    <source>
        <dbReference type="ARBA" id="ARBA00022801"/>
    </source>
</evidence>
<reference evidence="15" key="1">
    <citation type="submission" date="2017-02" db="EMBL/GenBank/DDBJ databases">
        <authorList>
            <person name="Varghese N."/>
            <person name="Submissions S."/>
        </authorList>
    </citation>
    <scope>NUCLEOTIDE SEQUENCE [LARGE SCALE GENOMIC DNA]</scope>
    <source>
        <strain evidence="15">USBA 833</strain>
    </source>
</reference>
<keyword evidence="6" id="KW-0227">DNA damage</keyword>